<dbReference type="GO" id="GO:0006351">
    <property type="term" value="P:DNA-templated transcription"/>
    <property type="evidence" value="ECO:0007669"/>
    <property type="project" value="InterPro"/>
</dbReference>
<evidence type="ECO:0000256" key="1">
    <source>
        <dbReference type="ARBA" id="ARBA00004123"/>
    </source>
</evidence>
<protein>
    <recommendedName>
        <fullName evidence="6">BHLH domain-containing protein</fullName>
    </recommendedName>
</protein>
<proteinExistence type="predicted"/>
<accession>A0AA39AKP7</accession>
<dbReference type="Pfam" id="PF00010">
    <property type="entry name" value="HLH"/>
    <property type="match status" value="1"/>
</dbReference>
<keyword evidence="2" id="KW-0805">Transcription regulation</keyword>
<dbReference type="AlphaFoldDB" id="A0AA39AKP7"/>
<dbReference type="InterPro" id="IPR011598">
    <property type="entry name" value="bHLH_dom"/>
</dbReference>
<organism evidence="7 8">
    <name type="scientific">Vitis rotundifolia</name>
    <name type="common">Muscadine grape</name>
    <dbReference type="NCBI Taxonomy" id="103349"/>
    <lineage>
        <taxon>Eukaryota</taxon>
        <taxon>Viridiplantae</taxon>
        <taxon>Streptophyta</taxon>
        <taxon>Embryophyta</taxon>
        <taxon>Tracheophyta</taxon>
        <taxon>Spermatophyta</taxon>
        <taxon>Magnoliopsida</taxon>
        <taxon>eudicotyledons</taxon>
        <taxon>Gunneridae</taxon>
        <taxon>Pentapetalae</taxon>
        <taxon>rosids</taxon>
        <taxon>Vitales</taxon>
        <taxon>Vitaceae</taxon>
        <taxon>Viteae</taxon>
        <taxon>Vitis</taxon>
    </lineage>
</organism>
<dbReference type="SUPFAM" id="SSF47459">
    <property type="entry name" value="HLH, helix-loop-helix DNA-binding domain"/>
    <property type="match status" value="1"/>
</dbReference>
<dbReference type="GO" id="GO:0003700">
    <property type="term" value="F:DNA-binding transcription factor activity"/>
    <property type="evidence" value="ECO:0007669"/>
    <property type="project" value="InterPro"/>
</dbReference>
<dbReference type="PANTHER" id="PTHR46412:SF6">
    <property type="entry name" value="TRANSCRIPTION FACTOR BIM2"/>
    <property type="match status" value="1"/>
</dbReference>
<keyword evidence="4" id="KW-0539">Nucleus</keyword>
<sequence>MKQDKGHREEEEEEEEEELSMKKEGPPTKKEGKNHDKTNAMRSKHSVTEQRRRSKINERFQILRDLIPHSDQKRDTASFLFERNSHWRVQSFVGHPQSINNGSGPGSAFSGKFDENNINITSTMLVKAQNPVESDLSRDATCKAMDHQSEFNKAIVMPMSLQSNMSAPVQSEGGLVHPLQEPVSDAQSADCPITSETLSKKEELMIEGGTISISSAYSQGLLNTLTQALQSSGVDLSQASISVQIDLGKRANRGLLSGTSIAKDDENPPPSNHIIAHHRDASSAEDSDQSQKRLKT</sequence>
<dbReference type="PANTHER" id="PTHR46412">
    <property type="entry name" value="BES1-INTERACTING MYC-LIKE PROTEIN"/>
    <property type="match status" value="1"/>
</dbReference>
<feature type="compositionally biased region" description="Basic and acidic residues" evidence="5">
    <location>
        <begin position="19"/>
        <end position="39"/>
    </location>
</feature>
<evidence type="ECO:0000259" key="6">
    <source>
        <dbReference type="PROSITE" id="PS50888"/>
    </source>
</evidence>
<comment type="caution">
    <text evidence="7">The sequence shown here is derived from an EMBL/GenBank/DDBJ whole genome shotgun (WGS) entry which is preliminary data.</text>
</comment>
<evidence type="ECO:0000256" key="2">
    <source>
        <dbReference type="ARBA" id="ARBA00023015"/>
    </source>
</evidence>
<feature type="region of interest" description="Disordered" evidence="5">
    <location>
        <begin position="1"/>
        <end position="56"/>
    </location>
</feature>
<dbReference type="EMBL" id="JARBHA010000001">
    <property type="protein sequence ID" value="KAJ9709440.1"/>
    <property type="molecule type" value="Genomic_DNA"/>
</dbReference>
<dbReference type="PROSITE" id="PS50888">
    <property type="entry name" value="BHLH"/>
    <property type="match status" value="1"/>
</dbReference>
<reference evidence="7 8" key="1">
    <citation type="journal article" date="2023" name="BMC Biotechnol.">
        <title>Vitis rotundifolia cv Carlos genome sequencing.</title>
        <authorList>
            <person name="Huff M."/>
            <person name="Hulse-Kemp A."/>
            <person name="Scheffler B."/>
            <person name="Youngblood R."/>
            <person name="Simpson S."/>
            <person name="Babiker E."/>
            <person name="Staton M."/>
        </authorList>
    </citation>
    <scope>NUCLEOTIDE SEQUENCE [LARGE SCALE GENOMIC DNA]</scope>
    <source>
        <tissue evidence="7">Leaf</tissue>
    </source>
</reference>
<dbReference type="Proteomes" id="UP001168098">
    <property type="component" value="Unassembled WGS sequence"/>
</dbReference>
<keyword evidence="3" id="KW-0804">Transcription</keyword>
<evidence type="ECO:0000313" key="8">
    <source>
        <dbReference type="Proteomes" id="UP001168098"/>
    </source>
</evidence>
<feature type="compositionally biased region" description="Basic and acidic residues" evidence="5">
    <location>
        <begin position="46"/>
        <end position="56"/>
    </location>
</feature>
<evidence type="ECO:0000313" key="7">
    <source>
        <dbReference type="EMBL" id="KAJ9709440.1"/>
    </source>
</evidence>
<dbReference type="InterPro" id="IPR044295">
    <property type="entry name" value="BIM1/2/3"/>
</dbReference>
<evidence type="ECO:0000256" key="3">
    <source>
        <dbReference type="ARBA" id="ARBA00023163"/>
    </source>
</evidence>
<dbReference type="InterPro" id="IPR036638">
    <property type="entry name" value="HLH_DNA-bd_sf"/>
</dbReference>
<comment type="subcellular location">
    <subcellularLocation>
        <location evidence="1">Nucleus</location>
    </subcellularLocation>
</comment>
<evidence type="ECO:0000256" key="5">
    <source>
        <dbReference type="SAM" id="MobiDB-lite"/>
    </source>
</evidence>
<name>A0AA39AKP7_VITRO</name>
<feature type="region of interest" description="Disordered" evidence="5">
    <location>
        <begin position="259"/>
        <end position="296"/>
    </location>
</feature>
<gene>
    <name evidence="7" type="ORF">PVL29_001088</name>
</gene>
<keyword evidence="8" id="KW-1185">Reference proteome</keyword>
<feature type="domain" description="BHLH" evidence="6">
    <location>
        <begin position="40"/>
        <end position="90"/>
    </location>
</feature>
<dbReference type="GO" id="GO:0046983">
    <property type="term" value="F:protein dimerization activity"/>
    <property type="evidence" value="ECO:0007669"/>
    <property type="project" value="InterPro"/>
</dbReference>
<evidence type="ECO:0000256" key="4">
    <source>
        <dbReference type="ARBA" id="ARBA00023242"/>
    </source>
</evidence>
<dbReference type="GO" id="GO:0005634">
    <property type="term" value="C:nucleus"/>
    <property type="evidence" value="ECO:0007669"/>
    <property type="project" value="UniProtKB-SubCell"/>
</dbReference>
<dbReference type="Gene3D" id="4.10.280.10">
    <property type="entry name" value="Helix-loop-helix DNA-binding domain"/>
    <property type="match status" value="1"/>
</dbReference>